<dbReference type="Pfam" id="PF14420">
    <property type="entry name" value="Clr5"/>
    <property type="match status" value="1"/>
</dbReference>
<gene>
    <name evidence="2" type="ORF">CTA1_656</name>
</gene>
<dbReference type="Proteomes" id="UP000310108">
    <property type="component" value="Unassembled WGS sequence"/>
</dbReference>
<keyword evidence="3" id="KW-1185">Reference proteome</keyword>
<dbReference type="EMBL" id="PJEX01000515">
    <property type="protein sequence ID" value="TKW49570.1"/>
    <property type="molecule type" value="Genomic_DNA"/>
</dbReference>
<evidence type="ECO:0000313" key="2">
    <source>
        <dbReference type="EMBL" id="TKW49570.1"/>
    </source>
</evidence>
<dbReference type="STRING" id="1306861.A0A4U6X2J3"/>
<proteinExistence type="predicted"/>
<organism evidence="2 3">
    <name type="scientific">Colletotrichum tanaceti</name>
    <dbReference type="NCBI Taxonomy" id="1306861"/>
    <lineage>
        <taxon>Eukaryota</taxon>
        <taxon>Fungi</taxon>
        <taxon>Dikarya</taxon>
        <taxon>Ascomycota</taxon>
        <taxon>Pezizomycotina</taxon>
        <taxon>Sordariomycetes</taxon>
        <taxon>Hypocreomycetidae</taxon>
        <taxon>Glomerellales</taxon>
        <taxon>Glomerellaceae</taxon>
        <taxon>Colletotrichum</taxon>
        <taxon>Colletotrichum destructivum species complex</taxon>
    </lineage>
</organism>
<dbReference type="InterPro" id="IPR025676">
    <property type="entry name" value="Clr5_dom"/>
</dbReference>
<name>A0A4U6X2J3_9PEZI</name>
<evidence type="ECO:0000259" key="1">
    <source>
        <dbReference type="Pfam" id="PF14420"/>
    </source>
</evidence>
<reference evidence="2 3" key="1">
    <citation type="journal article" date="2019" name="PLoS ONE">
        <title>Comparative genome analysis indicates high evolutionary potential of pathogenicity genes in Colletotrichum tanaceti.</title>
        <authorList>
            <person name="Lelwala R.V."/>
            <person name="Korhonen P.K."/>
            <person name="Young N.D."/>
            <person name="Scott J.B."/>
            <person name="Ades P.A."/>
            <person name="Gasser R.B."/>
            <person name="Taylor P.W.J."/>
        </authorList>
    </citation>
    <scope>NUCLEOTIDE SEQUENCE [LARGE SCALE GENOMIC DNA]</scope>
    <source>
        <strain evidence="2">BRIP57314</strain>
    </source>
</reference>
<protein>
    <recommendedName>
        <fullName evidence="1">Clr5 domain-containing protein</fullName>
    </recommendedName>
</protein>
<dbReference type="AlphaFoldDB" id="A0A4U6X2J3"/>
<dbReference type="PANTHER" id="PTHR38788:SF3">
    <property type="entry name" value="CLR5 DOMAIN-CONTAINING PROTEIN"/>
    <property type="match status" value="1"/>
</dbReference>
<dbReference type="PANTHER" id="PTHR38788">
    <property type="entry name" value="CLR5 DOMAIN-CONTAINING PROTEIN"/>
    <property type="match status" value="1"/>
</dbReference>
<accession>A0A4U6X2J3</accession>
<evidence type="ECO:0000313" key="3">
    <source>
        <dbReference type="Proteomes" id="UP000310108"/>
    </source>
</evidence>
<sequence length="352" mass="40729">MPTRRSAMFKEEEWARVQPTIRKLYLLEDRSLKDVMTILSTLHNFRPSKAQLESKLKQWHMTKNMKSAAWKYVHMSIRKRRHHGKESKVYLSGIPLPPETVEKARSHHFKSTLDRVTGKAPPSPEDLSLIIRTPSPPAEVQIWNTRNIPWLLATNFFREFNFRTLLQSRLSIRFPVEELLSLVLKNHPKLSSHTSKLQYTVQSLALIVPATHQEHHISHAESLLLPPLSASITSESFQLMLLLLANNFLRNGFSNEDREKQSAITGWLLDTMQRSRVLDLLKTQSFATLPLSLQSALNRIFHKAVKRSELNLVRQLLQVGVDVNQLLWAGFYHFGYLVPHRAFEYAVLVHDT</sequence>
<feature type="domain" description="Clr5" evidence="1">
    <location>
        <begin position="11"/>
        <end position="63"/>
    </location>
</feature>
<comment type="caution">
    <text evidence="2">The sequence shown here is derived from an EMBL/GenBank/DDBJ whole genome shotgun (WGS) entry which is preliminary data.</text>
</comment>